<evidence type="ECO:0000256" key="2">
    <source>
        <dbReference type="SAM" id="SignalP"/>
    </source>
</evidence>
<feature type="transmembrane region" description="Helical" evidence="1">
    <location>
        <begin position="158"/>
        <end position="178"/>
    </location>
</feature>
<evidence type="ECO:0000313" key="5">
    <source>
        <dbReference type="Proteomes" id="UP001596501"/>
    </source>
</evidence>
<protein>
    <submittedName>
        <fullName evidence="4">DMT family transporter</fullName>
    </submittedName>
</protein>
<feature type="transmembrane region" description="Helical" evidence="1">
    <location>
        <begin position="222"/>
        <end position="244"/>
    </location>
</feature>
<keyword evidence="5" id="KW-1185">Reference proteome</keyword>
<feature type="transmembrane region" description="Helical" evidence="1">
    <location>
        <begin position="190"/>
        <end position="210"/>
    </location>
</feature>
<keyword evidence="1" id="KW-0472">Membrane</keyword>
<feature type="transmembrane region" description="Helical" evidence="1">
    <location>
        <begin position="95"/>
        <end position="112"/>
    </location>
</feature>
<dbReference type="RefSeq" id="WP_382220220.1">
    <property type="nucleotide sequence ID" value="NZ_JBHTCA010000003.1"/>
</dbReference>
<dbReference type="InterPro" id="IPR037185">
    <property type="entry name" value="EmrE-like"/>
</dbReference>
<dbReference type="PANTHER" id="PTHR22911:SF137">
    <property type="entry name" value="SOLUTE CARRIER FAMILY 35 MEMBER G2-RELATED"/>
    <property type="match status" value="1"/>
</dbReference>
<feature type="chain" id="PRO_5045928953" evidence="2">
    <location>
        <begin position="27"/>
        <end position="297"/>
    </location>
</feature>
<evidence type="ECO:0000313" key="4">
    <source>
        <dbReference type="EMBL" id="MFC7408173.1"/>
    </source>
</evidence>
<name>A0ABW2QLJ8_9BURK</name>
<reference evidence="5" key="1">
    <citation type="journal article" date="2019" name="Int. J. Syst. Evol. Microbiol.">
        <title>The Global Catalogue of Microorganisms (GCM) 10K type strain sequencing project: providing services to taxonomists for standard genome sequencing and annotation.</title>
        <authorList>
            <consortium name="The Broad Institute Genomics Platform"/>
            <consortium name="The Broad Institute Genome Sequencing Center for Infectious Disease"/>
            <person name="Wu L."/>
            <person name="Ma J."/>
        </authorList>
    </citation>
    <scope>NUCLEOTIDE SEQUENCE [LARGE SCALE GENOMIC DNA]</scope>
    <source>
        <strain evidence="5">CGMCC 1.12371</strain>
    </source>
</reference>
<feature type="transmembrane region" description="Helical" evidence="1">
    <location>
        <begin position="119"/>
        <end position="138"/>
    </location>
</feature>
<dbReference type="Pfam" id="PF00892">
    <property type="entry name" value="EamA"/>
    <property type="match status" value="2"/>
</dbReference>
<feature type="transmembrane region" description="Helical" evidence="1">
    <location>
        <begin position="36"/>
        <end position="55"/>
    </location>
</feature>
<keyword evidence="1" id="KW-0812">Transmembrane</keyword>
<dbReference type="Proteomes" id="UP001596501">
    <property type="component" value="Unassembled WGS sequence"/>
</dbReference>
<feature type="transmembrane region" description="Helical" evidence="1">
    <location>
        <begin position="62"/>
        <end position="83"/>
    </location>
</feature>
<comment type="caution">
    <text evidence="4">The sequence shown here is derived from an EMBL/GenBank/DDBJ whole genome shotgun (WGS) entry which is preliminary data.</text>
</comment>
<evidence type="ECO:0000256" key="1">
    <source>
        <dbReference type="SAM" id="Phobius"/>
    </source>
</evidence>
<feature type="domain" description="EamA" evidence="3">
    <location>
        <begin position="5"/>
        <end position="133"/>
    </location>
</feature>
<sequence>MPVESLALLAAACWATASLFSATASAHMGAFAFTRWRMVFASLILWAIVAFTGGWRSLAWDGVGLLVLSGLIGIFVGDTALFACMNRLGPRRSGILFATHALFSAVLAWAFLGERIQGFALLGSALLVGGVMTAIAFGKREDEAHRWEATRGRLAVGVALGLTSALGQSVGTLILKPLMSTGVDPMAASAVRMTAGFGAHALLWLSGWQLARNRAPLNRRDLGFAFVSAAVALALGMTLILQALAHGSAGVVGLLSSVSPVLLLPLLWWVYGRRPAAGAWGGAVLAVVGCGLILGRW</sequence>
<keyword evidence="2" id="KW-0732">Signal</keyword>
<organism evidence="4 5">
    <name type="scientific">Hydrogenophaga atypica</name>
    <dbReference type="NCBI Taxonomy" id="249409"/>
    <lineage>
        <taxon>Bacteria</taxon>
        <taxon>Pseudomonadati</taxon>
        <taxon>Pseudomonadota</taxon>
        <taxon>Betaproteobacteria</taxon>
        <taxon>Burkholderiales</taxon>
        <taxon>Comamonadaceae</taxon>
        <taxon>Hydrogenophaga</taxon>
    </lineage>
</organism>
<gene>
    <name evidence="4" type="ORF">ACFQPB_04815</name>
</gene>
<keyword evidence="1" id="KW-1133">Transmembrane helix</keyword>
<feature type="transmembrane region" description="Helical" evidence="1">
    <location>
        <begin position="277"/>
        <end position="295"/>
    </location>
</feature>
<dbReference type="SUPFAM" id="SSF103481">
    <property type="entry name" value="Multidrug resistance efflux transporter EmrE"/>
    <property type="match status" value="2"/>
</dbReference>
<feature type="signal peptide" evidence="2">
    <location>
        <begin position="1"/>
        <end position="26"/>
    </location>
</feature>
<dbReference type="InterPro" id="IPR000620">
    <property type="entry name" value="EamA_dom"/>
</dbReference>
<evidence type="ECO:0000259" key="3">
    <source>
        <dbReference type="Pfam" id="PF00892"/>
    </source>
</evidence>
<feature type="domain" description="EamA" evidence="3">
    <location>
        <begin position="157"/>
        <end position="294"/>
    </location>
</feature>
<dbReference type="PANTHER" id="PTHR22911">
    <property type="entry name" value="ACYL-MALONYL CONDENSING ENZYME-RELATED"/>
    <property type="match status" value="1"/>
</dbReference>
<feature type="transmembrane region" description="Helical" evidence="1">
    <location>
        <begin position="251"/>
        <end position="271"/>
    </location>
</feature>
<proteinExistence type="predicted"/>
<accession>A0ABW2QLJ8</accession>
<dbReference type="EMBL" id="JBHTCA010000003">
    <property type="protein sequence ID" value="MFC7408173.1"/>
    <property type="molecule type" value="Genomic_DNA"/>
</dbReference>